<dbReference type="PANTHER" id="PTHR30149">
    <property type="entry name" value="HYDROGENASE PROTEIN ASSEMBLY PROTEIN HYPD"/>
    <property type="match status" value="1"/>
</dbReference>
<dbReference type="GO" id="GO:0070025">
    <property type="term" value="F:carbon monoxide binding"/>
    <property type="evidence" value="ECO:0007669"/>
    <property type="project" value="TreeGrafter"/>
</dbReference>
<evidence type="ECO:0000313" key="1">
    <source>
        <dbReference type="EMBL" id="EQD66615.1"/>
    </source>
</evidence>
<feature type="non-terminal residue" evidence="1">
    <location>
        <position position="149"/>
    </location>
</feature>
<dbReference type="Gene3D" id="3.40.50.11740">
    <property type="entry name" value="HypD, alpha/beta domain 2"/>
    <property type="match status" value="1"/>
</dbReference>
<organism evidence="1">
    <name type="scientific">mine drainage metagenome</name>
    <dbReference type="NCBI Taxonomy" id="410659"/>
    <lineage>
        <taxon>unclassified sequences</taxon>
        <taxon>metagenomes</taxon>
        <taxon>ecological metagenomes</taxon>
    </lineage>
</organism>
<name>T1CHC7_9ZZZZ</name>
<accession>T1CHC7</accession>
<dbReference type="PANTHER" id="PTHR30149:SF0">
    <property type="entry name" value="HYDROGENASE MATURATION FACTOR HYPD"/>
    <property type="match status" value="1"/>
</dbReference>
<dbReference type="Pfam" id="PF01924">
    <property type="entry name" value="HypD"/>
    <property type="match status" value="1"/>
</dbReference>
<comment type="caution">
    <text evidence="1">The sequence shown here is derived from an EMBL/GenBank/DDBJ whole genome shotgun (WGS) entry which is preliminary data.</text>
</comment>
<reference evidence="1" key="1">
    <citation type="submission" date="2013-08" db="EMBL/GenBank/DDBJ databases">
        <authorList>
            <person name="Mendez C."/>
            <person name="Richter M."/>
            <person name="Ferrer M."/>
            <person name="Sanchez J."/>
        </authorList>
    </citation>
    <scope>NUCLEOTIDE SEQUENCE</scope>
</reference>
<dbReference type="GO" id="GO:0051539">
    <property type="term" value="F:4 iron, 4 sulfur cluster binding"/>
    <property type="evidence" value="ECO:0007669"/>
    <property type="project" value="TreeGrafter"/>
</dbReference>
<reference evidence="1" key="2">
    <citation type="journal article" date="2014" name="ISME J.">
        <title>Microbial stratification in low pH oxic and suboxic macroscopic growths along an acid mine drainage.</title>
        <authorList>
            <person name="Mendez-Garcia C."/>
            <person name="Mesa V."/>
            <person name="Sprenger R.R."/>
            <person name="Richter M."/>
            <person name="Diez M.S."/>
            <person name="Solano J."/>
            <person name="Bargiela R."/>
            <person name="Golyshina O.V."/>
            <person name="Manteca A."/>
            <person name="Ramos J.L."/>
            <person name="Gallego J.R."/>
            <person name="Llorente I."/>
            <person name="Martins Dos Santos V.A."/>
            <person name="Jensen O.N."/>
            <person name="Pelaez A.I."/>
            <person name="Sanchez J."/>
            <person name="Ferrer M."/>
        </authorList>
    </citation>
    <scope>NUCLEOTIDE SEQUENCE</scope>
</reference>
<dbReference type="GO" id="GO:0051604">
    <property type="term" value="P:protein maturation"/>
    <property type="evidence" value="ECO:0007669"/>
    <property type="project" value="TreeGrafter"/>
</dbReference>
<proteinExistence type="predicted"/>
<dbReference type="EMBL" id="AUZX01005773">
    <property type="protein sequence ID" value="EQD66615.1"/>
    <property type="molecule type" value="Genomic_DNA"/>
</dbReference>
<gene>
    <name evidence="1" type="ORF">B1A_08059</name>
</gene>
<dbReference type="InterPro" id="IPR002780">
    <property type="entry name" value="Hyd_form_HypD"/>
</dbReference>
<dbReference type="InterPro" id="IPR042243">
    <property type="entry name" value="HypD_1"/>
</dbReference>
<sequence>MRALLSGGETPKINGFLCPGHVSVIIGSEVYQPIVDEFGVACVIGGFEPAQLIAALACLTELAANHKAALVNDYPEAVHPKGNRWALALLEQIFEPGDARWRGMGVIPASGLVLRREYQRFDASLRFNLAEPQEREPAGCICGKVISGA</sequence>
<dbReference type="GO" id="GO:0005506">
    <property type="term" value="F:iron ion binding"/>
    <property type="evidence" value="ECO:0007669"/>
    <property type="project" value="TreeGrafter"/>
</dbReference>
<protein>
    <submittedName>
        <fullName evidence="1">Hydrogenase expression/formation protein HypD</fullName>
    </submittedName>
</protein>
<dbReference type="AlphaFoldDB" id="T1CHC7"/>